<organism evidence="1 2">
    <name type="scientific">Labedaea rhizosphaerae</name>
    <dbReference type="NCBI Taxonomy" id="598644"/>
    <lineage>
        <taxon>Bacteria</taxon>
        <taxon>Bacillati</taxon>
        <taxon>Actinomycetota</taxon>
        <taxon>Actinomycetes</taxon>
        <taxon>Pseudonocardiales</taxon>
        <taxon>Pseudonocardiaceae</taxon>
        <taxon>Labedaea</taxon>
    </lineage>
</organism>
<comment type="caution">
    <text evidence="1">The sequence shown here is derived from an EMBL/GenBank/DDBJ whole genome shotgun (WGS) entry which is preliminary data.</text>
</comment>
<proteinExistence type="predicted"/>
<dbReference type="AlphaFoldDB" id="A0A4R6RQK0"/>
<protein>
    <submittedName>
        <fullName evidence="1">Uncharacterized protein</fullName>
    </submittedName>
</protein>
<dbReference type="RefSeq" id="WP_166659532.1">
    <property type="nucleotide sequence ID" value="NZ_SNXZ01000015.1"/>
</dbReference>
<evidence type="ECO:0000313" key="2">
    <source>
        <dbReference type="Proteomes" id="UP000295444"/>
    </source>
</evidence>
<dbReference type="Proteomes" id="UP000295444">
    <property type="component" value="Unassembled WGS sequence"/>
</dbReference>
<gene>
    <name evidence="1" type="ORF">EV186_11510</name>
</gene>
<reference evidence="1 2" key="1">
    <citation type="submission" date="2019-03" db="EMBL/GenBank/DDBJ databases">
        <title>Genomic Encyclopedia of Type Strains, Phase IV (KMG-IV): sequencing the most valuable type-strain genomes for metagenomic binning, comparative biology and taxonomic classification.</title>
        <authorList>
            <person name="Goeker M."/>
        </authorList>
    </citation>
    <scope>NUCLEOTIDE SEQUENCE [LARGE SCALE GENOMIC DNA]</scope>
    <source>
        <strain evidence="1 2">DSM 45361</strain>
    </source>
</reference>
<sequence>MSSPIVLGEIGGHDTAKLREFYGKALGRTMRDADPEGTMVGLLRRIQA</sequence>
<accession>A0A4R6RQK0</accession>
<name>A0A4R6RQK0_LABRH</name>
<dbReference type="EMBL" id="SNXZ01000015">
    <property type="protein sequence ID" value="TDP89063.1"/>
    <property type="molecule type" value="Genomic_DNA"/>
</dbReference>
<evidence type="ECO:0000313" key="1">
    <source>
        <dbReference type="EMBL" id="TDP89063.1"/>
    </source>
</evidence>
<keyword evidence="2" id="KW-1185">Reference proteome</keyword>